<sequence>MSRYETGLRNLQAIDGRAGQEVLASLEAISPDLARYVVEYPFGDIYNRPGLGLRERELVTVAALGALGNAAPQLRVHLRAALHVGLTIEELKEVAIQLSVYAGFPAALNMMFAIGELEREHASPSGA</sequence>
<dbReference type="KEGG" id="dgg:DGI_0613"/>
<organism evidence="2 3">
    <name type="scientific">Megalodesulfovibrio gigas (strain ATCC 19364 / DSM 1382 / NCIMB 9332 / VKM B-1759)</name>
    <name type="common">Desulfovibrio gigas</name>
    <dbReference type="NCBI Taxonomy" id="1121448"/>
    <lineage>
        <taxon>Bacteria</taxon>
        <taxon>Pseudomonadati</taxon>
        <taxon>Thermodesulfobacteriota</taxon>
        <taxon>Desulfovibrionia</taxon>
        <taxon>Desulfovibrionales</taxon>
        <taxon>Desulfovibrionaceae</taxon>
        <taxon>Megalodesulfovibrio</taxon>
    </lineage>
</organism>
<name>T2G8R0_MEGG1</name>
<dbReference type="eggNOG" id="COG0599">
    <property type="taxonomic scope" value="Bacteria"/>
</dbReference>
<dbReference type="Pfam" id="PF02627">
    <property type="entry name" value="CMD"/>
    <property type="match status" value="1"/>
</dbReference>
<dbReference type="GO" id="GO:0051920">
    <property type="term" value="F:peroxiredoxin activity"/>
    <property type="evidence" value="ECO:0007669"/>
    <property type="project" value="InterPro"/>
</dbReference>
<dbReference type="SUPFAM" id="SSF69118">
    <property type="entry name" value="AhpD-like"/>
    <property type="match status" value="1"/>
</dbReference>
<protein>
    <submittedName>
        <fullName evidence="2">Putative 4-carboxymuconolactone decarboxylase</fullName>
    </submittedName>
</protein>
<gene>
    <name evidence="2" type="ORF">DGI_0613</name>
</gene>
<dbReference type="PANTHER" id="PTHR33570:SF10">
    <property type="entry name" value="GAMMA-CARBOXYMUCONOLACTONE DECARBOXYLASE"/>
    <property type="match status" value="1"/>
</dbReference>
<dbReference type="InterPro" id="IPR003779">
    <property type="entry name" value="CMD-like"/>
</dbReference>
<evidence type="ECO:0000259" key="1">
    <source>
        <dbReference type="Pfam" id="PF02627"/>
    </source>
</evidence>
<feature type="domain" description="Carboxymuconolactone decarboxylase-like" evidence="1">
    <location>
        <begin position="31"/>
        <end position="112"/>
    </location>
</feature>
<evidence type="ECO:0000313" key="3">
    <source>
        <dbReference type="Proteomes" id="UP000016587"/>
    </source>
</evidence>
<dbReference type="AlphaFoldDB" id="T2G8R0"/>
<dbReference type="STRING" id="1121448.DGI_0613"/>
<dbReference type="HOGENOM" id="CLU_070025_2_1_7"/>
<keyword evidence="3" id="KW-1185">Reference proteome</keyword>
<dbReference type="InterPro" id="IPR029032">
    <property type="entry name" value="AhpD-like"/>
</dbReference>
<reference evidence="2 3" key="1">
    <citation type="journal article" date="2013" name="J. Bacteriol.">
        <title>Roles of HynAB and Ech, the only two hydrogenases found in the model sulfate reducer Desulfovibrio gigas.</title>
        <authorList>
            <person name="Morais-Silva F.O."/>
            <person name="Santos C.I."/>
            <person name="Rodrigues R."/>
            <person name="Pereira I.A."/>
            <person name="Rodrigues-Pousada C."/>
        </authorList>
    </citation>
    <scope>NUCLEOTIDE SEQUENCE [LARGE SCALE GENOMIC DNA]</scope>
    <source>
        <strain evidence="3">ATCC 19364 / DSM 1382 / NCIMB 9332 / VKM B-1759</strain>
    </source>
</reference>
<proteinExistence type="predicted"/>
<dbReference type="PATRIC" id="fig|1121448.10.peg.614"/>
<accession>T2G8R0</accession>
<evidence type="ECO:0000313" key="2">
    <source>
        <dbReference type="EMBL" id="AGW12521.1"/>
    </source>
</evidence>
<dbReference type="RefSeq" id="WP_021759181.1">
    <property type="nucleotide sequence ID" value="NC_022444.1"/>
</dbReference>
<dbReference type="InterPro" id="IPR052512">
    <property type="entry name" value="4CMD/NDH-1_regulator"/>
</dbReference>
<dbReference type="PANTHER" id="PTHR33570">
    <property type="entry name" value="4-CARBOXYMUCONOLACTONE DECARBOXYLASE FAMILY PROTEIN"/>
    <property type="match status" value="1"/>
</dbReference>
<dbReference type="Proteomes" id="UP000016587">
    <property type="component" value="Chromosome"/>
</dbReference>
<dbReference type="EMBL" id="CP006585">
    <property type="protein sequence ID" value="AGW12521.1"/>
    <property type="molecule type" value="Genomic_DNA"/>
</dbReference>
<dbReference type="Gene3D" id="1.20.1290.10">
    <property type="entry name" value="AhpD-like"/>
    <property type="match status" value="1"/>
</dbReference>
<reference evidence="3" key="2">
    <citation type="submission" date="2013-07" db="EMBL/GenBank/DDBJ databases">
        <authorList>
            <person name="Morais-Silva F.O."/>
            <person name="Rezende A.M."/>
            <person name="Pimentel C."/>
            <person name="Resende D.M."/>
            <person name="Santos C.I."/>
            <person name="Clemente C."/>
            <person name="de Oliveira L.M."/>
            <person name="da Silva S.M."/>
            <person name="Costa D.A."/>
            <person name="Varela-Raposo A."/>
            <person name="Horacio E.C.A."/>
            <person name="Matos M."/>
            <person name="Flores O."/>
            <person name="Ruiz J.C."/>
            <person name="Rodrigues-Pousada C."/>
        </authorList>
    </citation>
    <scope>NUCLEOTIDE SEQUENCE [LARGE SCALE GENOMIC DNA]</scope>
    <source>
        <strain evidence="3">ATCC 19364 / DSM 1382 / NCIMB 9332 / VKM B-1759</strain>
    </source>
</reference>